<evidence type="ECO:0000313" key="1">
    <source>
        <dbReference type="EMBL" id="SEH63353.1"/>
    </source>
</evidence>
<dbReference type="AlphaFoldDB" id="A0A1H6JW99"/>
<dbReference type="STRING" id="65735.SAMN04488075_0487"/>
<organism evidence="1 2">
    <name type="scientific">Paracoccus alkenifer</name>
    <dbReference type="NCBI Taxonomy" id="65735"/>
    <lineage>
        <taxon>Bacteria</taxon>
        <taxon>Pseudomonadati</taxon>
        <taxon>Pseudomonadota</taxon>
        <taxon>Alphaproteobacteria</taxon>
        <taxon>Rhodobacterales</taxon>
        <taxon>Paracoccaceae</taxon>
        <taxon>Paracoccus</taxon>
    </lineage>
</organism>
<proteinExistence type="predicted"/>
<keyword evidence="2" id="KW-1185">Reference proteome</keyword>
<dbReference type="Proteomes" id="UP000199125">
    <property type="component" value="Unassembled WGS sequence"/>
</dbReference>
<protein>
    <submittedName>
        <fullName evidence="1">Uncharacterized protein</fullName>
    </submittedName>
</protein>
<accession>A0A1H6JW99</accession>
<gene>
    <name evidence="1" type="ORF">SAMN04488075_0487</name>
</gene>
<sequence>MRIILTILAIVFATGHLHRAEAWTRDQLSIAPTLMKQELLSADIAHPEIWQLAGRLAYHEGYGSSRPARRSSSWSLRPILAYDANANNGFANDAIAIGGLEFLVDERFRRKSAAVAGASLGGNHVWGLSKRISLHFDHTARYVHAIDADYDKWEYALQPCLNYFLSATSRAFACAAAERSVTKLSARSEKSLSFGMSRAYSVGSYVNSSQLTIMRSAIDSGIDYFQNSVTYQHQVLLGNAMLLSGRIKLSEGVEGIFSGRESFQISAARMVGRRRYEASIFQENRRGAAF</sequence>
<evidence type="ECO:0000313" key="2">
    <source>
        <dbReference type="Proteomes" id="UP000199125"/>
    </source>
</evidence>
<reference evidence="2" key="1">
    <citation type="submission" date="2016-10" db="EMBL/GenBank/DDBJ databases">
        <authorList>
            <person name="Varghese N."/>
            <person name="Submissions S."/>
        </authorList>
    </citation>
    <scope>NUCLEOTIDE SEQUENCE [LARGE SCALE GENOMIC DNA]</scope>
    <source>
        <strain evidence="2">DSM 11593</strain>
    </source>
</reference>
<dbReference type="EMBL" id="FNXG01000001">
    <property type="protein sequence ID" value="SEH63353.1"/>
    <property type="molecule type" value="Genomic_DNA"/>
</dbReference>
<name>A0A1H6JW99_9RHOB</name>